<protein>
    <submittedName>
        <fullName evidence="2">Uncharacterized protein</fullName>
    </submittedName>
</protein>
<keyword evidence="3" id="KW-1185">Reference proteome</keyword>
<feature type="region of interest" description="Disordered" evidence="1">
    <location>
        <begin position="1"/>
        <end position="35"/>
    </location>
</feature>
<reference evidence="2 3" key="1">
    <citation type="journal article" date="2023" name="Plants (Basel)">
        <title>Bridging the Gap: Combining Genomics and Transcriptomics Approaches to Understand Stylosanthes scabra, an Orphan Legume from the Brazilian Caatinga.</title>
        <authorList>
            <person name="Ferreira-Neto J.R.C."/>
            <person name="da Silva M.D."/>
            <person name="Binneck E."/>
            <person name="de Melo N.F."/>
            <person name="da Silva R.H."/>
            <person name="de Melo A.L.T.M."/>
            <person name="Pandolfi V."/>
            <person name="Bustamante F.O."/>
            <person name="Brasileiro-Vidal A.C."/>
            <person name="Benko-Iseppon A.M."/>
        </authorList>
    </citation>
    <scope>NUCLEOTIDE SEQUENCE [LARGE SCALE GENOMIC DNA]</scope>
    <source>
        <tissue evidence="2">Leaves</tissue>
    </source>
</reference>
<name>A0ABU6V1H1_9FABA</name>
<accession>A0ABU6V1H1</accession>
<comment type="caution">
    <text evidence="2">The sequence shown here is derived from an EMBL/GenBank/DDBJ whole genome shotgun (WGS) entry which is preliminary data.</text>
</comment>
<organism evidence="2 3">
    <name type="scientific">Stylosanthes scabra</name>
    <dbReference type="NCBI Taxonomy" id="79078"/>
    <lineage>
        <taxon>Eukaryota</taxon>
        <taxon>Viridiplantae</taxon>
        <taxon>Streptophyta</taxon>
        <taxon>Embryophyta</taxon>
        <taxon>Tracheophyta</taxon>
        <taxon>Spermatophyta</taxon>
        <taxon>Magnoliopsida</taxon>
        <taxon>eudicotyledons</taxon>
        <taxon>Gunneridae</taxon>
        <taxon>Pentapetalae</taxon>
        <taxon>rosids</taxon>
        <taxon>fabids</taxon>
        <taxon>Fabales</taxon>
        <taxon>Fabaceae</taxon>
        <taxon>Papilionoideae</taxon>
        <taxon>50 kb inversion clade</taxon>
        <taxon>dalbergioids sensu lato</taxon>
        <taxon>Dalbergieae</taxon>
        <taxon>Pterocarpus clade</taxon>
        <taxon>Stylosanthes</taxon>
    </lineage>
</organism>
<sequence>MPIENLEAGTPFPIGHGVGREASGNCSETALDDETDHQVCSEAVTAAKPPGEVPKPSAPINSEHRRFVAGVVSTAPESAEANPLR</sequence>
<proteinExistence type="predicted"/>
<dbReference type="EMBL" id="JASCZI010151036">
    <property type="protein sequence ID" value="MED6167211.1"/>
    <property type="molecule type" value="Genomic_DNA"/>
</dbReference>
<evidence type="ECO:0000313" key="2">
    <source>
        <dbReference type="EMBL" id="MED6167211.1"/>
    </source>
</evidence>
<gene>
    <name evidence="2" type="ORF">PIB30_000462</name>
</gene>
<evidence type="ECO:0000313" key="3">
    <source>
        <dbReference type="Proteomes" id="UP001341840"/>
    </source>
</evidence>
<dbReference type="Proteomes" id="UP001341840">
    <property type="component" value="Unassembled WGS sequence"/>
</dbReference>
<evidence type="ECO:0000256" key="1">
    <source>
        <dbReference type="SAM" id="MobiDB-lite"/>
    </source>
</evidence>